<dbReference type="InterPro" id="IPR055274">
    <property type="entry name" value="SWO1"/>
</dbReference>
<dbReference type="Pfam" id="PF05641">
    <property type="entry name" value="Agenet"/>
    <property type="match status" value="1"/>
</dbReference>
<dbReference type="CDD" id="cd20405">
    <property type="entry name" value="Tudor_Agenet_AtDUF_rpt1_3"/>
    <property type="match status" value="1"/>
</dbReference>
<dbReference type="PANTHER" id="PTHR48429">
    <property type="entry name" value="AGENET DOMAIN-CONTAINING PROTEIN"/>
    <property type="match status" value="1"/>
</dbReference>
<dbReference type="Proteomes" id="UP001497444">
    <property type="component" value="Chromosome 16"/>
</dbReference>
<feature type="region of interest" description="Disordered" evidence="1">
    <location>
        <begin position="346"/>
        <end position="376"/>
    </location>
</feature>
<feature type="region of interest" description="Disordered" evidence="1">
    <location>
        <begin position="150"/>
        <end position="170"/>
    </location>
</feature>
<feature type="domain" description="Agenet" evidence="2">
    <location>
        <begin position="1227"/>
        <end position="1285"/>
    </location>
</feature>
<feature type="domain" description="Agenet" evidence="2">
    <location>
        <begin position="1125"/>
        <end position="1188"/>
    </location>
</feature>
<feature type="region of interest" description="Disordered" evidence="1">
    <location>
        <begin position="19"/>
        <end position="120"/>
    </location>
</feature>
<organism evidence="3 4">
    <name type="scientific">Sphagnum jensenii</name>
    <dbReference type="NCBI Taxonomy" id="128206"/>
    <lineage>
        <taxon>Eukaryota</taxon>
        <taxon>Viridiplantae</taxon>
        <taxon>Streptophyta</taxon>
        <taxon>Embryophyta</taxon>
        <taxon>Bryophyta</taxon>
        <taxon>Sphagnophytina</taxon>
        <taxon>Sphagnopsida</taxon>
        <taxon>Sphagnales</taxon>
        <taxon>Sphagnaceae</taxon>
        <taxon>Sphagnum</taxon>
    </lineage>
</organism>
<feature type="compositionally biased region" description="Basic and acidic residues" evidence="1">
    <location>
        <begin position="55"/>
        <end position="79"/>
    </location>
</feature>
<evidence type="ECO:0000259" key="2">
    <source>
        <dbReference type="SMART" id="SM00743"/>
    </source>
</evidence>
<evidence type="ECO:0000313" key="3">
    <source>
        <dbReference type="EMBL" id="CAK9264345.1"/>
    </source>
</evidence>
<evidence type="ECO:0000313" key="4">
    <source>
        <dbReference type="Proteomes" id="UP001497444"/>
    </source>
</evidence>
<feature type="compositionally biased region" description="Basic and acidic residues" evidence="1">
    <location>
        <begin position="161"/>
        <end position="170"/>
    </location>
</feature>
<accession>A0ABP0WG25</accession>
<dbReference type="InterPro" id="IPR008395">
    <property type="entry name" value="Agenet-like_dom"/>
</dbReference>
<dbReference type="PANTHER" id="PTHR48429:SF1">
    <property type="entry name" value="AGENET DOMAIN-CONTAINING PROTEIN"/>
    <property type="match status" value="1"/>
</dbReference>
<protein>
    <recommendedName>
        <fullName evidence="2">Agenet domain-containing protein</fullName>
    </recommendedName>
</protein>
<reference evidence="3" key="1">
    <citation type="submission" date="2024-02" db="EMBL/GenBank/DDBJ databases">
        <authorList>
            <consortium name="ELIXIR-Norway"/>
            <consortium name="Elixir Norway"/>
        </authorList>
    </citation>
    <scope>NUCLEOTIDE SEQUENCE</scope>
</reference>
<name>A0ABP0WG25_9BRYO</name>
<proteinExistence type="predicted"/>
<evidence type="ECO:0000256" key="1">
    <source>
        <dbReference type="SAM" id="MobiDB-lite"/>
    </source>
</evidence>
<keyword evidence="4" id="KW-1185">Reference proteome</keyword>
<gene>
    <name evidence="3" type="ORF">CSSPJE1EN1_LOCUS9823</name>
</gene>
<dbReference type="CDD" id="cd20403">
    <property type="entry name" value="Tudor_Agenet_FMRP-like_rpt2"/>
    <property type="match status" value="1"/>
</dbReference>
<feature type="compositionally biased region" description="Acidic residues" evidence="1">
    <location>
        <begin position="19"/>
        <end position="29"/>
    </location>
</feature>
<dbReference type="SMART" id="SM00743">
    <property type="entry name" value="Agenet"/>
    <property type="match status" value="2"/>
</dbReference>
<sequence length="1472" mass="162051">MGQRNRSLFIQQLLENNYFDDEEDDDEEDGGIHNWESRATTMPLLRNQVQVVRRSTPDQGDKPESTADHLSYDGEDKSTSGDNRQLGGGVKSDREEESSEASSQDAVPQNSFLKIGGGSHQSSVAAGMINTSTSTTSKRHKTITMELSEDLDSTSGTSIGCKDEVDSKPSDIVVDTDHPSEDIMGQGQVGYQAEHNKKLERGKAFQNLELERGKGCQNLECSTSDSSASSSECSLTRRLSVTTDWIHNCTVPVAAAEVLSSKEAISTSFADSFAQEASITQCVKLLTIAHREVEDFMTESKVEEPAIAVTGEDKTVFTNNGQQHFFFNPLTAVEQSQLEIVSRKGGTNDLGIETPKSPEWKEEEPSLVEDSPIQHPPLVADNRVSENDEPEVAKAAPVWFKDKEVMEPDLNVWTGQVVVQSQGPYLELEVEKAVAIEEVTDGTPEGELKGSDIVVAENTLENTSTIETTLKLDRQSKALVQVEASFTRLEPQHELSQREPEEIVPMTANGTIVTTETIALEGTQAGGCGGGYFDKIHAATRRRCSLAAENEHGMGHDTGIPQFAPPGVSILPDDTEFISAPSLSNKSPIRVDHRPFGAGIGSDLEASPQLPFGYPLDDSQQAQLHSQILVFGAKLKRKVPADALTRTSVGTLRAVDGVLSNKKLLMPVEDSPIEAEDYERDLNPGLASMETTKIQQPNGAVLLEDLETASSESAQDDGKLEKQLGWGVLSKSELERETPVQVESMEKAAPADMVTHGCTLQPLSGTTVNIFFPATMATNIAIPECCIMSTERTSSSEARAWKRKKIHSQKADNDMVLSSIADAEQQQSTISLAASAIALIPQLQTRVVQDVVQYEAFRDPTTIFYQDDPVTAPQLIQRQPPMDDYQMDKQLQQAQCLAQDAIISATTALTQTHYIWAQLQAQNPGNGVAVREAQIASVTATVMAAASINKAAAAAAKAIAEASNETLQHLALQQGQPSVQSLTNYAAVPQVLGFHTTHNQDYEASGRLMQVASGIHTRRCRSVKKRCKCKAVWPLKTLPKKVKDSISKKPGKVRQFKGFARRHRRGKPRMAGYRDVDSVIQEGRQLSFEKSSGRGPLRLMASTSQVTTAERLQLVKVGGVPNTSETIKPGSHVEVMSEEEGLRGGWFSAKVLVMKDKQALLLYDELLAEDGQSQLNEWLPVYCSQEEDTKSRKLSCCKQKKLRPVHPFCFSKARGLLKRPSVAMGSHVWLVGDHVDAFIQDGWWEGIVKAVNKDDKNQITVYFPGEKDTAVVKLQNLRPSMIWADGQWRSWKDLSVMEEYGHSSKRLKVRHGLAKEKVETQKYSKANLLKMTDIDLSHHLRPRIIQQTSKSKISRKLGSAQTKYTMSVRRNVLTSARKSRRLNFSSKKQVTVWAPPMRKNGLPHPNRLALVVATPLKECAKSFEELLTPLSQNRGEAALGRQTRRCLRSKVTKTIVTRSDKRQLRHRTAGGT</sequence>
<dbReference type="EMBL" id="OZ020111">
    <property type="protein sequence ID" value="CAK9264345.1"/>
    <property type="molecule type" value="Genomic_DNA"/>
</dbReference>
<dbReference type="InterPro" id="IPR014002">
    <property type="entry name" value="Agenet_dom_plant"/>
</dbReference>